<proteinExistence type="inferred from homology"/>
<evidence type="ECO:0000256" key="4">
    <source>
        <dbReference type="SAM" id="MobiDB-lite"/>
    </source>
</evidence>
<keyword evidence="3" id="KW-0539">Nucleus</keyword>
<evidence type="ECO:0000313" key="6">
    <source>
        <dbReference type="Proteomes" id="UP001075354"/>
    </source>
</evidence>
<dbReference type="Pfam" id="PF04931">
    <property type="entry name" value="DNA_pol_phi"/>
    <property type="match status" value="1"/>
</dbReference>
<comment type="similarity">
    <text evidence="2">Belongs to the MYBBP1A family.</text>
</comment>
<evidence type="ECO:0000256" key="1">
    <source>
        <dbReference type="ARBA" id="ARBA00004123"/>
    </source>
</evidence>
<sequence>MMSSNTVNKSLFEFFDNLGVKSQAKRSESCIALVQHLATQDAPKDFMYSLKRLIKGLGATREPLAKGSFTALVSLLDTFSTTVTSDTFLKLVNQEYGEVLSKKEEGEVHVGKALAYGAAIRGGLFSRSSNEHQKMMIKDLIHSGEKRSYLPSVVSSFLYDLIFTCDKSVLADIIWPVLEEEILNSKRFSCETLMLILSVYNRAPNVVKSKPIKVWLGFSLFSSESMELFAQKLIGECTPSTINHPIYDQLGQALCKGAKEPLLETFWTVSVNSVLTENKNKIVTHATIRMFTAIISQLTNKQQIGMLLMPSFISVLGRILSMPLSDRKSSEVYQMAQEALNLTKSALASEDVPEKVRLNVLCKIFFDTPELQSETLSGFASATFSDLLDNLGSKSVHELAKRFRSVIDGVSNVDGQALTNVYRRIAVQQFARLMSHSACNDDWDWKTKQVVFLLDRAIFIQETPSTINSGLAHTLKECFFSALDQKFPNLETFLGVLSQAVTHVNGKLSPKSMRTPLSSEALDSWHKMYGQVTRIEEKGTNKKSAIQIFHLLFLSMGLQLLSDPKLATSALDELHSCYQRMKSSKKRSSKIQDEPEWVEVTIDLFLSLLSHDSHLLRTIVGKAFPYLGQYLTVSAFCQILEVIDPKQNENPLTAVKDGDDASESESDSDSEEDDNISDAKQLNGKHKTKPENGSEGEDNDGEDEDEDDEDFDDIDEEEEETVNDKLRQEIRLALGNAASLTDTESVDLDDIDEEEGQRVDAALAAAFKTMKMSKGKSDKKEKKEEPVSHFRSRVLDLIEIYITKDPSMDICQECITPLLSLLDFCMKDARLKTVENKAKSILHKLTNVKKFSSMNGVNEEAIANQIELLAVKGFGNASTFLRLSNLIYECCAFLVRCSELVRSQSSKPDATLKDSPVVRIYKTLLLDFFTKRKSLLSIEMFKSVLNLRWNGWWYIAPSIIQYAFDSKVLLFRRGQALDLLIHFFRNSPMLSTANKLDALKKMVASIMDHTVQFLNTTEKDYRLNQHVPSVLRLVHRILNNPTIKPADTSTLSTALTSFCQRGAGIKKDTKRILRSLAQELGLDVKNLKEIKNFKNKSLSSRNNEEEHEVSGESDDADEVNGSAGVSRQKAKHSAPKGKGKKQKKLQRLAAMGQGLDSITFCDINSDVINGLEPEDDDDNVSESNHETSNNLKPNSRSHSKRKPKPAGVDDSQISKKKKKRN</sequence>
<feature type="region of interest" description="Disordered" evidence="4">
    <location>
        <begin position="1097"/>
        <end position="1148"/>
    </location>
</feature>
<dbReference type="GO" id="GO:0003723">
    <property type="term" value="F:RNA binding"/>
    <property type="evidence" value="ECO:0007669"/>
    <property type="project" value="TreeGrafter"/>
</dbReference>
<dbReference type="Proteomes" id="UP001075354">
    <property type="component" value="Chromosome 15"/>
</dbReference>
<gene>
    <name evidence="5" type="ORF">ONE63_004165</name>
</gene>
<dbReference type="EMBL" id="JAPTSV010000015">
    <property type="protein sequence ID" value="KAJ1519930.1"/>
    <property type="molecule type" value="Genomic_DNA"/>
</dbReference>
<feature type="compositionally biased region" description="Basic residues" evidence="4">
    <location>
        <begin position="1128"/>
        <end position="1146"/>
    </location>
</feature>
<protein>
    <recommendedName>
        <fullName evidence="7">Myb-binding protein 1A</fullName>
    </recommendedName>
</protein>
<dbReference type="GO" id="GO:0003714">
    <property type="term" value="F:transcription corepressor activity"/>
    <property type="evidence" value="ECO:0007669"/>
    <property type="project" value="TreeGrafter"/>
</dbReference>
<keyword evidence="6" id="KW-1185">Reference proteome</keyword>
<dbReference type="InterPro" id="IPR007015">
    <property type="entry name" value="DNA_pol_V/MYBBP1A"/>
</dbReference>
<evidence type="ECO:0000313" key="5">
    <source>
        <dbReference type="EMBL" id="KAJ1519930.1"/>
    </source>
</evidence>
<dbReference type="AlphaFoldDB" id="A0AAV7X8U9"/>
<dbReference type="GO" id="GO:0043565">
    <property type="term" value="F:sequence-specific DNA binding"/>
    <property type="evidence" value="ECO:0007669"/>
    <property type="project" value="TreeGrafter"/>
</dbReference>
<feature type="region of interest" description="Disordered" evidence="4">
    <location>
        <begin position="650"/>
        <end position="724"/>
    </location>
</feature>
<comment type="caution">
    <text evidence="5">The sequence shown here is derived from an EMBL/GenBank/DDBJ whole genome shotgun (WGS) entry which is preliminary data.</text>
</comment>
<comment type="subcellular location">
    <subcellularLocation>
        <location evidence="1">Nucleus</location>
    </subcellularLocation>
</comment>
<dbReference type="PANTHER" id="PTHR13213:SF2">
    <property type="entry name" value="MYB-BINDING PROTEIN 1A"/>
    <property type="match status" value="1"/>
</dbReference>
<dbReference type="PANTHER" id="PTHR13213">
    <property type="entry name" value="MYB-BINDING PROTEIN 1A FAMILY MEMBER"/>
    <property type="match status" value="1"/>
</dbReference>
<feature type="compositionally biased region" description="Acidic residues" evidence="4">
    <location>
        <begin position="660"/>
        <end position="676"/>
    </location>
</feature>
<feature type="compositionally biased region" description="Acidic residues" evidence="4">
    <location>
        <begin position="694"/>
        <end position="721"/>
    </location>
</feature>
<dbReference type="GO" id="GO:0005730">
    <property type="term" value="C:nucleolus"/>
    <property type="evidence" value="ECO:0007669"/>
    <property type="project" value="InterPro"/>
</dbReference>
<evidence type="ECO:0008006" key="7">
    <source>
        <dbReference type="Google" id="ProtNLM"/>
    </source>
</evidence>
<reference evidence="5" key="1">
    <citation type="submission" date="2022-12" db="EMBL/GenBank/DDBJ databases">
        <title>Chromosome-level genome assembly of the bean flower thrips Megalurothrips usitatus.</title>
        <authorList>
            <person name="Ma L."/>
            <person name="Liu Q."/>
            <person name="Li H."/>
            <person name="Cai W."/>
        </authorList>
    </citation>
    <scope>NUCLEOTIDE SEQUENCE</scope>
    <source>
        <strain evidence="5">Cailab_2022a</strain>
    </source>
</reference>
<evidence type="ECO:0000256" key="3">
    <source>
        <dbReference type="ARBA" id="ARBA00023242"/>
    </source>
</evidence>
<feature type="compositionally biased region" description="Basic residues" evidence="4">
    <location>
        <begin position="1195"/>
        <end position="1204"/>
    </location>
</feature>
<dbReference type="SUPFAM" id="SSF48371">
    <property type="entry name" value="ARM repeat"/>
    <property type="match status" value="1"/>
</dbReference>
<accession>A0AAV7X8U9</accession>
<feature type="region of interest" description="Disordered" evidence="4">
    <location>
        <begin position="1170"/>
        <end position="1221"/>
    </location>
</feature>
<evidence type="ECO:0000256" key="2">
    <source>
        <dbReference type="ARBA" id="ARBA00006809"/>
    </source>
</evidence>
<organism evidence="5 6">
    <name type="scientific">Megalurothrips usitatus</name>
    <name type="common">bean blossom thrips</name>
    <dbReference type="NCBI Taxonomy" id="439358"/>
    <lineage>
        <taxon>Eukaryota</taxon>
        <taxon>Metazoa</taxon>
        <taxon>Ecdysozoa</taxon>
        <taxon>Arthropoda</taxon>
        <taxon>Hexapoda</taxon>
        <taxon>Insecta</taxon>
        <taxon>Pterygota</taxon>
        <taxon>Neoptera</taxon>
        <taxon>Paraneoptera</taxon>
        <taxon>Thysanoptera</taxon>
        <taxon>Terebrantia</taxon>
        <taxon>Thripoidea</taxon>
        <taxon>Thripidae</taxon>
        <taxon>Megalurothrips</taxon>
    </lineage>
</organism>
<dbReference type="InterPro" id="IPR016024">
    <property type="entry name" value="ARM-type_fold"/>
</dbReference>
<name>A0AAV7X8U9_9NEOP</name>